<evidence type="ECO:0000256" key="6">
    <source>
        <dbReference type="ARBA" id="ARBA00022679"/>
    </source>
</evidence>
<dbReference type="HAMAP" id="MF_01849">
    <property type="entry name" value="RNA_methyltr_RlmN"/>
    <property type="match status" value="1"/>
</dbReference>
<feature type="binding site" evidence="12">
    <location>
        <position position="289"/>
    </location>
    <ligand>
        <name>S-adenosyl-L-methionine</name>
        <dbReference type="ChEBI" id="CHEBI:59789"/>
    </ligand>
</feature>
<keyword evidence="6 12" id="KW-0808">Transferase</keyword>
<evidence type="ECO:0000256" key="4">
    <source>
        <dbReference type="ARBA" id="ARBA00022552"/>
    </source>
</evidence>
<proteinExistence type="inferred from homology"/>
<dbReference type="Gene3D" id="3.20.20.70">
    <property type="entry name" value="Aldolase class I"/>
    <property type="match status" value="1"/>
</dbReference>
<comment type="catalytic activity">
    <reaction evidence="12">
        <text>adenosine(2503) in 23S rRNA + 2 reduced [2Fe-2S]-[ferredoxin] + 2 S-adenosyl-L-methionine = 2-methyladenosine(2503) in 23S rRNA + 5'-deoxyadenosine + L-methionine + 2 oxidized [2Fe-2S]-[ferredoxin] + S-adenosyl-L-homocysteine</text>
        <dbReference type="Rhea" id="RHEA:42916"/>
        <dbReference type="Rhea" id="RHEA-COMP:10000"/>
        <dbReference type="Rhea" id="RHEA-COMP:10001"/>
        <dbReference type="Rhea" id="RHEA-COMP:10152"/>
        <dbReference type="Rhea" id="RHEA-COMP:10282"/>
        <dbReference type="ChEBI" id="CHEBI:17319"/>
        <dbReference type="ChEBI" id="CHEBI:33737"/>
        <dbReference type="ChEBI" id="CHEBI:33738"/>
        <dbReference type="ChEBI" id="CHEBI:57844"/>
        <dbReference type="ChEBI" id="CHEBI:57856"/>
        <dbReference type="ChEBI" id="CHEBI:59789"/>
        <dbReference type="ChEBI" id="CHEBI:74411"/>
        <dbReference type="ChEBI" id="CHEBI:74497"/>
        <dbReference type="EC" id="2.1.1.192"/>
    </reaction>
</comment>
<evidence type="ECO:0000256" key="3">
    <source>
        <dbReference type="ARBA" id="ARBA00022490"/>
    </source>
</evidence>
<dbReference type="GO" id="GO:0051539">
    <property type="term" value="F:4 iron, 4 sulfur cluster binding"/>
    <property type="evidence" value="ECO:0007669"/>
    <property type="project" value="UniProtKB-UniRule"/>
</dbReference>
<evidence type="ECO:0000256" key="9">
    <source>
        <dbReference type="ARBA" id="ARBA00022723"/>
    </source>
</evidence>
<dbReference type="GO" id="GO:0030488">
    <property type="term" value="P:tRNA methylation"/>
    <property type="evidence" value="ECO:0007669"/>
    <property type="project" value="UniProtKB-UniRule"/>
</dbReference>
<feature type="domain" description="Radical SAM core" evidence="13">
    <location>
        <begin position="97"/>
        <end position="327"/>
    </location>
</feature>
<reference evidence="14 15" key="1">
    <citation type="submission" date="2019-10" db="EMBL/GenBank/DDBJ databases">
        <title>Alkalibaculum tamaniensis sp.nov., a new alkaliphilic acetogen, isolated on methoxylated aromatics from a mud volcano.</title>
        <authorList>
            <person name="Khomyakova M.A."/>
            <person name="Merkel A.Y."/>
            <person name="Bonch-Osmolovskaya E.A."/>
            <person name="Slobodkin A.I."/>
        </authorList>
    </citation>
    <scope>NUCLEOTIDE SEQUENCE [LARGE SCALE GENOMIC DNA]</scope>
    <source>
        <strain evidence="14 15">M08DMB</strain>
    </source>
</reference>
<dbReference type="GO" id="GO:0070040">
    <property type="term" value="F:rRNA (adenine(2503)-C2-)-methyltransferase activity"/>
    <property type="evidence" value="ECO:0007669"/>
    <property type="project" value="UniProtKB-UniRule"/>
</dbReference>
<protein>
    <recommendedName>
        <fullName evidence="12">Probable dual-specificity RNA methyltransferase RlmN</fullName>
        <ecNumber evidence="12">2.1.1.192</ecNumber>
    </recommendedName>
    <alternativeName>
        <fullName evidence="12">23S rRNA (adenine(2503)-C(2))-methyltransferase</fullName>
    </alternativeName>
    <alternativeName>
        <fullName evidence="12">23S rRNA m2A2503 methyltransferase</fullName>
    </alternativeName>
    <alternativeName>
        <fullName evidence="12">Ribosomal RNA large subunit methyltransferase N</fullName>
    </alternativeName>
    <alternativeName>
        <fullName evidence="12">tRNA (adenine(37)-C(2))-methyltransferase</fullName>
    </alternativeName>
    <alternativeName>
        <fullName evidence="12">tRNA m2A37 methyltransferase</fullName>
    </alternativeName>
</protein>
<comment type="subcellular location">
    <subcellularLocation>
        <location evidence="1 12">Cytoplasm</location>
    </subcellularLocation>
</comment>
<keyword evidence="9 12" id="KW-0479">Metal-binding</keyword>
<accession>A0A6A7K9D2</accession>
<dbReference type="PIRSF" id="PIRSF006004">
    <property type="entry name" value="CHP00048"/>
    <property type="match status" value="1"/>
</dbReference>
<feature type="active site" description="S-methylcysteine intermediate" evidence="12">
    <location>
        <position position="332"/>
    </location>
</feature>
<feature type="binding site" evidence="12">
    <location>
        <begin position="213"/>
        <end position="215"/>
    </location>
    <ligand>
        <name>S-adenosyl-L-methionine</name>
        <dbReference type="ChEBI" id="CHEBI:59789"/>
    </ligand>
</feature>
<keyword evidence="7 12" id="KW-0949">S-adenosyl-L-methionine</keyword>
<keyword evidence="4 12" id="KW-0698">rRNA processing</keyword>
<keyword evidence="12" id="KW-1015">Disulfide bond</keyword>
<keyword evidence="8 12" id="KW-0819">tRNA processing</keyword>
<dbReference type="Proteomes" id="UP000440004">
    <property type="component" value="Unassembled WGS sequence"/>
</dbReference>
<comment type="caution">
    <text evidence="14">The sequence shown here is derived from an EMBL/GenBank/DDBJ whole genome shotgun (WGS) entry which is preliminary data.</text>
</comment>
<dbReference type="PANTHER" id="PTHR30544:SF5">
    <property type="entry name" value="RADICAL SAM CORE DOMAIN-CONTAINING PROTEIN"/>
    <property type="match status" value="1"/>
</dbReference>
<dbReference type="GO" id="GO:0019843">
    <property type="term" value="F:rRNA binding"/>
    <property type="evidence" value="ECO:0007669"/>
    <property type="project" value="UniProtKB-UniRule"/>
</dbReference>
<dbReference type="EMBL" id="WHNX01000013">
    <property type="protein sequence ID" value="MPW26034.1"/>
    <property type="molecule type" value="Genomic_DNA"/>
</dbReference>
<dbReference type="InterPro" id="IPR027492">
    <property type="entry name" value="RNA_MTrfase_RlmN"/>
</dbReference>
<evidence type="ECO:0000256" key="12">
    <source>
        <dbReference type="HAMAP-Rule" id="MF_01849"/>
    </source>
</evidence>
<evidence type="ECO:0000256" key="8">
    <source>
        <dbReference type="ARBA" id="ARBA00022694"/>
    </source>
</evidence>
<keyword evidence="15" id="KW-1185">Reference proteome</keyword>
<organism evidence="14 15">
    <name type="scientific">Alkalibaculum sporogenes</name>
    <dbReference type="NCBI Taxonomy" id="2655001"/>
    <lineage>
        <taxon>Bacteria</taxon>
        <taxon>Bacillati</taxon>
        <taxon>Bacillota</taxon>
        <taxon>Clostridia</taxon>
        <taxon>Eubacteriales</taxon>
        <taxon>Eubacteriaceae</taxon>
        <taxon>Alkalibaculum</taxon>
    </lineage>
</organism>
<keyword evidence="2 12" id="KW-0004">4Fe-4S</keyword>
<dbReference type="InterPro" id="IPR040072">
    <property type="entry name" value="Methyltransferase_A"/>
</dbReference>
<gene>
    <name evidence="12 14" type="primary">rlmN</name>
    <name evidence="14" type="ORF">GC105_09550</name>
</gene>
<dbReference type="FunFam" id="3.20.20.70:FF:000014">
    <property type="entry name" value="Probable dual-specificity RNA methyltransferase RlmN"/>
    <property type="match status" value="1"/>
</dbReference>
<dbReference type="GO" id="GO:0000049">
    <property type="term" value="F:tRNA binding"/>
    <property type="evidence" value="ECO:0007669"/>
    <property type="project" value="UniProtKB-UniRule"/>
</dbReference>
<evidence type="ECO:0000313" key="14">
    <source>
        <dbReference type="EMBL" id="MPW26034.1"/>
    </source>
</evidence>
<dbReference type="InterPro" id="IPR007197">
    <property type="entry name" value="rSAM"/>
</dbReference>
<keyword evidence="11 12" id="KW-0411">Iron-sulfur</keyword>
<feature type="binding site" evidence="12">
    <location>
        <begin position="158"/>
        <end position="159"/>
    </location>
    <ligand>
        <name>S-adenosyl-L-methionine</name>
        <dbReference type="ChEBI" id="CHEBI:59789"/>
    </ligand>
</feature>
<dbReference type="GO" id="GO:0005737">
    <property type="term" value="C:cytoplasm"/>
    <property type="evidence" value="ECO:0007669"/>
    <property type="project" value="UniProtKB-SubCell"/>
</dbReference>
<feature type="active site" description="Proton acceptor" evidence="12">
    <location>
        <position position="91"/>
    </location>
</feature>
<dbReference type="GO" id="GO:0070475">
    <property type="term" value="P:rRNA base methylation"/>
    <property type="evidence" value="ECO:0007669"/>
    <property type="project" value="UniProtKB-UniRule"/>
</dbReference>
<dbReference type="EC" id="2.1.1.192" evidence="12"/>
<comment type="cofactor">
    <cofactor evidence="12">
        <name>[4Fe-4S] cluster</name>
        <dbReference type="ChEBI" id="CHEBI:49883"/>
    </cofactor>
    <text evidence="12">Binds 1 [4Fe-4S] cluster. The cluster is coordinated with 3 cysteines and an exchangeable S-adenosyl-L-methionine.</text>
</comment>
<feature type="binding site" evidence="12">
    <location>
        <position position="190"/>
    </location>
    <ligand>
        <name>S-adenosyl-L-methionine</name>
        <dbReference type="ChEBI" id="CHEBI:59789"/>
    </ligand>
</feature>
<evidence type="ECO:0000256" key="2">
    <source>
        <dbReference type="ARBA" id="ARBA00022485"/>
    </source>
</evidence>
<keyword evidence="5 12" id="KW-0489">Methyltransferase</keyword>
<evidence type="ECO:0000256" key="7">
    <source>
        <dbReference type="ARBA" id="ARBA00022691"/>
    </source>
</evidence>
<sequence>MTNLIGLSQEELQKIAEDLGEPKFRADQIYKWIYGHRVDEIDEMNNVSKKFRQKLKLEYKLDHIKVLKVLKDNNDDTHKFLLSLDDDNIIECVLMKYTYGFTLCISTQIGCKMGCKFCASTIDGIVRNLSSGEMIDQILVIENYLNIRVSNIVLMGSGEPLDNYDEVLKFVYNVNNPNGVGLGKRHITLSTCGIVPKIYELADENLQINLSCSLHAPNNSIRNKMMPINKKYPIEELIEACKYYVNKTGRRVTFEYAMISGTNDSLDCAKELEFKLRDIICLINLIPINEIKESSFIKSEKDNIIKFSKYLNTVGIQTTIRRELGSSINAACGQLRRDILNNPER</sequence>
<dbReference type="CDD" id="cd01335">
    <property type="entry name" value="Radical_SAM"/>
    <property type="match status" value="1"/>
</dbReference>
<evidence type="ECO:0000256" key="1">
    <source>
        <dbReference type="ARBA" id="ARBA00004496"/>
    </source>
</evidence>
<dbReference type="Pfam" id="PF04055">
    <property type="entry name" value="Radical_SAM"/>
    <property type="match status" value="1"/>
</dbReference>
<dbReference type="InterPro" id="IPR048641">
    <property type="entry name" value="RlmN_N"/>
</dbReference>
<evidence type="ECO:0000259" key="13">
    <source>
        <dbReference type="PROSITE" id="PS51918"/>
    </source>
</evidence>
<dbReference type="RefSeq" id="WP_152804127.1">
    <property type="nucleotide sequence ID" value="NZ_WHNX01000013.1"/>
</dbReference>
<dbReference type="PROSITE" id="PS51918">
    <property type="entry name" value="RADICAL_SAM"/>
    <property type="match status" value="1"/>
</dbReference>
<name>A0A6A7K9D2_9FIRM</name>
<evidence type="ECO:0000313" key="15">
    <source>
        <dbReference type="Proteomes" id="UP000440004"/>
    </source>
</evidence>
<dbReference type="InterPro" id="IPR058240">
    <property type="entry name" value="rSAM_sf"/>
</dbReference>
<keyword evidence="3 12" id="KW-0963">Cytoplasm</keyword>
<dbReference type="SFLD" id="SFLDF00275">
    <property type="entry name" value="adenosine_C2_methyltransferase"/>
    <property type="match status" value="1"/>
</dbReference>
<feature type="binding site" evidence="12">
    <location>
        <position position="118"/>
    </location>
    <ligand>
        <name>[4Fe-4S] cluster</name>
        <dbReference type="ChEBI" id="CHEBI:49883"/>
        <note>4Fe-4S-S-AdoMet</note>
    </ligand>
</feature>
<keyword evidence="10 12" id="KW-0408">Iron</keyword>
<dbReference type="InterPro" id="IPR004383">
    <property type="entry name" value="rRNA_lsu_MTrfase_RlmN/Cfr"/>
</dbReference>
<comment type="similarity">
    <text evidence="12">Belongs to the radical SAM superfamily. RlmN family.</text>
</comment>
<dbReference type="NCBIfam" id="TIGR00048">
    <property type="entry name" value="rRNA_mod_RlmN"/>
    <property type="match status" value="1"/>
</dbReference>
<evidence type="ECO:0000256" key="11">
    <source>
        <dbReference type="ARBA" id="ARBA00023014"/>
    </source>
</evidence>
<dbReference type="PANTHER" id="PTHR30544">
    <property type="entry name" value="23S RRNA METHYLTRANSFERASE"/>
    <property type="match status" value="1"/>
</dbReference>
<comment type="miscellaneous">
    <text evidence="12">Reaction proceeds by a ping-pong mechanism involving intermediate methylation of a conserved cysteine residue.</text>
</comment>
<comment type="caution">
    <text evidence="12">Lacks conserved residue(s) required for the propagation of feature annotation.</text>
</comment>
<dbReference type="SFLD" id="SFLDG01062">
    <property type="entry name" value="methyltransferase_(Class_A)"/>
    <property type="match status" value="1"/>
</dbReference>
<evidence type="ECO:0000256" key="5">
    <source>
        <dbReference type="ARBA" id="ARBA00022603"/>
    </source>
</evidence>
<dbReference type="InterPro" id="IPR013785">
    <property type="entry name" value="Aldolase_TIM"/>
</dbReference>
<dbReference type="GO" id="GO:0002935">
    <property type="term" value="F:tRNA (adenine(37)-C2)-methyltransferase activity"/>
    <property type="evidence" value="ECO:0007669"/>
    <property type="project" value="UniProtKB-UniRule"/>
</dbReference>
<evidence type="ECO:0000256" key="10">
    <source>
        <dbReference type="ARBA" id="ARBA00023004"/>
    </source>
</evidence>
<comment type="function">
    <text evidence="12">Specifically methylates position 2 of adenine 2503 in 23S rRNA and position 2 of adenine 37 in tRNAs.</text>
</comment>
<dbReference type="Pfam" id="PF21016">
    <property type="entry name" value="RlmN_N"/>
    <property type="match status" value="1"/>
</dbReference>
<feature type="binding site" evidence="12">
    <location>
        <position position="111"/>
    </location>
    <ligand>
        <name>[4Fe-4S] cluster</name>
        <dbReference type="ChEBI" id="CHEBI:49883"/>
        <note>4Fe-4S-S-AdoMet</note>
    </ligand>
</feature>
<dbReference type="Gene3D" id="1.10.150.530">
    <property type="match status" value="1"/>
</dbReference>
<dbReference type="AlphaFoldDB" id="A0A6A7K9D2"/>
<dbReference type="SUPFAM" id="SSF102114">
    <property type="entry name" value="Radical SAM enzymes"/>
    <property type="match status" value="1"/>
</dbReference>
<comment type="catalytic activity">
    <reaction evidence="12">
        <text>adenosine(37) in tRNA + 2 reduced [2Fe-2S]-[ferredoxin] + 2 S-adenosyl-L-methionine = 2-methyladenosine(37) in tRNA + 5'-deoxyadenosine + L-methionine + 2 oxidized [2Fe-2S]-[ferredoxin] + S-adenosyl-L-homocysteine</text>
        <dbReference type="Rhea" id="RHEA:43332"/>
        <dbReference type="Rhea" id="RHEA-COMP:10000"/>
        <dbReference type="Rhea" id="RHEA-COMP:10001"/>
        <dbReference type="Rhea" id="RHEA-COMP:10162"/>
        <dbReference type="Rhea" id="RHEA-COMP:10485"/>
        <dbReference type="ChEBI" id="CHEBI:17319"/>
        <dbReference type="ChEBI" id="CHEBI:33737"/>
        <dbReference type="ChEBI" id="CHEBI:33738"/>
        <dbReference type="ChEBI" id="CHEBI:57844"/>
        <dbReference type="ChEBI" id="CHEBI:57856"/>
        <dbReference type="ChEBI" id="CHEBI:59789"/>
        <dbReference type="ChEBI" id="CHEBI:74411"/>
        <dbReference type="ChEBI" id="CHEBI:74497"/>
        <dbReference type="EC" id="2.1.1.192"/>
    </reaction>
</comment>
<dbReference type="GO" id="GO:0046872">
    <property type="term" value="F:metal ion binding"/>
    <property type="evidence" value="ECO:0007669"/>
    <property type="project" value="UniProtKB-KW"/>
</dbReference>
<feature type="binding site" evidence="12">
    <location>
        <position position="115"/>
    </location>
    <ligand>
        <name>[4Fe-4S] cluster</name>
        <dbReference type="ChEBI" id="CHEBI:49883"/>
        <note>4Fe-4S-S-AdoMet</note>
    </ligand>
</feature>
<dbReference type="SFLD" id="SFLDS00029">
    <property type="entry name" value="Radical_SAM"/>
    <property type="match status" value="1"/>
</dbReference>